<comment type="function">
    <text evidence="2">Hydrolyzes a variety of simple alpha-D-galactoside as well as more complex molecules such as oligosaccharides and polysaccharides.</text>
</comment>
<feature type="domain" description="Alpha galactosidase C-terminal" evidence="14">
    <location>
        <begin position="351"/>
        <end position="420"/>
    </location>
</feature>
<dbReference type="FunFam" id="3.20.20.70:FF:000202">
    <property type="entry name" value="Alpha-galactosidase"/>
    <property type="match status" value="1"/>
</dbReference>
<dbReference type="InterPro" id="IPR017853">
    <property type="entry name" value="GH"/>
</dbReference>
<comment type="caution">
    <text evidence="15">The sequence shown here is derived from an EMBL/GenBank/DDBJ whole genome shotgun (WGS) entry which is preliminary data.</text>
</comment>
<gene>
    <name evidence="15" type="ORF">BP5796_08448</name>
</gene>
<evidence type="ECO:0000256" key="11">
    <source>
        <dbReference type="ARBA" id="ARBA00023295"/>
    </source>
</evidence>
<dbReference type="EC" id="3.2.1.22" evidence="5 12"/>
<dbReference type="Proteomes" id="UP000256328">
    <property type="component" value="Unassembled WGS sequence"/>
</dbReference>
<dbReference type="InterPro" id="IPR013785">
    <property type="entry name" value="Aldolase_TIM"/>
</dbReference>
<comment type="catalytic activity">
    <reaction evidence="1 12">
        <text>Hydrolysis of terminal, non-reducing alpha-D-galactose residues in alpha-D-galactosides, including galactose oligosaccharides, galactomannans and galactolipids.</text>
        <dbReference type="EC" id="3.2.1.22"/>
    </reaction>
</comment>
<comment type="subcellular location">
    <subcellularLocation>
        <location evidence="3">Secreted</location>
    </subcellularLocation>
</comment>
<evidence type="ECO:0000256" key="3">
    <source>
        <dbReference type="ARBA" id="ARBA00004613"/>
    </source>
</evidence>
<evidence type="ECO:0000313" key="15">
    <source>
        <dbReference type="EMBL" id="RDW70051.1"/>
    </source>
</evidence>
<evidence type="ECO:0000313" key="16">
    <source>
        <dbReference type="Proteomes" id="UP000256328"/>
    </source>
</evidence>
<dbReference type="PANTHER" id="PTHR11452">
    <property type="entry name" value="ALPHA-GALACTOSIDASE/ALPHA-N-ACETYLGALACTOSAMINIDASE"/>
    <property type="match status" value="1"/>
</dbReference>
<evidence type="ECO:0000256" key="8">
    <source>
        <dbReference type="ARBA" id="ARBA00022801"/>
    </source>
</evidence>
<dbReference type="Gene3D" id="3.20.20.70">
    <property type="entry name" value="Aldolase class I"/>
    <property type="match status" value="1"/>
</dbReference>
<evidence type="ECO:0000256" key="9">
    <source>
        <dbReference type="ARBA" id="ARBA00023157"/>
    </source>
</evidence>
<protein>
    <recommendedName>
        <fullName evidence="5 12">Alpha-galactosidase</fullName>
        <ecNumber evidence="5 12">3.2.1.22</ecNumber>
    </recommendedName>
    <alternativeName>
        <fullName evidence="12">Melibiase</fullName>
    </alternativeName>
</protein>
<evidence type="ECO:0000256" key="10">
    <source>
        <dbReference type="ARBA" id="ARBA00023180"/>
    </source>
</evidence>
<dbReference type="GO" id="GO:0005995">
    <property type="term" value="P:melibiose catabolic process"/>
    <property type="evidence" value="ECO:0007669"/>
    <property type="project" value="UniProtKB-ARBA"/>
</dbReference>
<dbReference type="InterPro" id="IPR006215">
    <property type="entry name" value="Glyco_hydro_melibiase"/>
</dbReference>
<dbReference type="InterPro" id="IPR013780">
    <property type="entry name" value="Glyco_hydro_b"/>
</dbReference>
<evidence type="ECO:0000256" key="2">
    <source>
        <dbReference type="ARBA" id="ARBA00003969"/>
    </source>
</evidence>
<evidence type="ECO:0000256" key="7">
    <source>
        <dbReference type="ARBA" id="ARBA00022729"/>
    </source>
</evidence>
<dbReference type="InterPro" id="IPR000111">
    <property type="entry name" value="Glyco_hydro_27/36_CS"/>
</dbReference>
<evidence type="ECO:0000256" key="12">
    <source>
        <dbReference type="RuleBase" id="RU361168"/>
    </source>
</evidence>
<dbReference type="PROSITE" id="PS00512">
    <property type="entry name" value="ALPHA_GALACTOSIDASE"/>
    <property type="match status" value="1"/>
</dbReference>
<comment type="similarity">
    <text evidence="4 12">Belongs to the glycosyl hydrolase 27 family.</text>
</comment>
<dbReference type="SUPFAM" id="SSF51445">
    <property type="entry name" value="(Trans)glycosidases"/>
    <property type="match status" value="1"/>
</dbReference>
<evidence type="ECO:0000256" key="4">
    <source>
        <dbReference type="ARBA" id="ARBA00009743"/>
    </source>
</evidence>
<dbReference type="GO" id="GO:0004557">
    <property type="term" value="F:alpha-galactosidase activity"/>
    <property type="evidence" value="ECO:0007669"/>
    <property type="project" value="UniProtKB-EC"/>
</dbReference>
<keyword evidence="10" id="KW-0325">Glycoprotein</keyword>
<keyword evidence="9 12" id="KW-1015">Disulfide bond</keyword>
<keyword evidence="16" id="KW-1185">Reference proteome</keyword>
<reference evidence="15 16" key="1">
    <citation type="journal article" date="2018" name="IMA Fungus">
        <title>IMA Genome-F 9: Draft genome sequence of Annulohypoxylon stygium, Aspergillus mulundensis, Berkeleyomyces basicola (syn. Thielaviopsis basicola), Ceratocystis smalleyi, two Cercospora beticola strains, Coleophoma cylindrospora, Fusarium fracticaudum, Phialophora cf. hyalina, and Morchella septimelata.</title>
        <authorList>
            <person name="Wingfield B.D."/>
            <person name="Bills G.F."/>
            <person name="Dong Y."/>
            <person name="Huang W."/>
            <person name="Nel W.J."/>
            <person name="Swalarsk-Parry B.S."/>
            <person name="Vaghefi N."/>
            <person name="Wilken P.M."/>
            <person name="An Z."/>
            <person name="de Beer Z.W."/>
            <person name="De Vos L."/>
            <person name="Chen L."/>
            <person name="Duong T.A."/>
            <person name="Gao Y."/>
            <person name="Hammerbacher A."/>
            <person name="Kikkert J.R."/>
            <person name="Li Y."/>
            <person name="Li H."/>
            <person name="Li K."/>
            <person name="Li Q."/>
            <person name="Liu X."/>
            <person name="Ma X."/>
            <person name="Naidoo K."/>
            <person name="Pethybridge S.J."/>
            <person name="Sun J."/>
            <person name="Steenkamp E.T."/>
            <person name="van der Nest M.A."/>
            <person name="van Wyk S."/>
            <person name="Wingfield M.J."/>
            <person name="Xiong C."/>
            <person name="Yue Q."/>
            <person name="Zhang X."/>
        </authorList>
    </citation>
    <scope>NUCLEOTIDE SEQUENCE [LARGE SCALE GENOMIC DNA]</scope>
    <source>
        <strain evidence="15 16">BP5796</strain>
    </source>
</reference>
<evidence type="ECO:0000256" key="13">
    <source>
        <dbReference type="SAM" id="SignalP"/>
    </source>
</evidence>
<evidence type="ECO:0000256" key="5">
    <source>
        <dbReference type="ARBA" id="ARBA00012755"/>
    </source>
</evidence>
<feature type="signal peptide" evidence="13">
    <location>
        <begin position="1"/>
        <end position="30"/>
    </location>
</feature>
<dbReference type="Pfam" id="PF17801">
    <property type="entry name" value="Melibiase_C"/>
    <property type="match status" value="1"/>
</dbReference>
<accession>A0A3D8R7Z6</accession>
<organism evidence="15 16">
    <name type="scientific">Coleophoma crateriformis</name>
    <dbReference type="NCBI Taxonomy" id="565419"/>
    <lineage>
        <taxon>Eukaryota</taxon>
        <taxon>Fungi</taxon>
        <taxon>Dikarya</taxon>
        <taxon>Ascomycota</taxon>
        <taxon>Pezizomycotina</taxon>
        <taxon>Leotiomycetes</taxon>
        <taxon>Helotiales</taxon>
        <taxon>Dermateaceae</taxon>
        <taxon>Coleophoma</taxon>
    </lineage>
</organism>
<keyword evidence="7 13" id="KW-0732">Signal</keyword>
<dbReference type="CDD" id="cd14792">
    <property type="entry name" value="GH27"/>
    <property type="match status" value="1"/>
</dbReference>
<evidence type="ECO:0000259" key="14">
    <source>
        <dbReference type="Pfam" id="PF17801"/>
    </source>
</evidence>
<feature type="chain" id="PRO_5017722613" description="Alpha-galactosidase" evidence="13">
    <location>
        <begin position="31"/>
        <end position="509"/>
    </location>
</feature>
<dbReference type="InterPro" id="IPR041233">
    <property type="entry name" value="Melibiase_C"/>
</dbReference>
<dbReference type="GO" id="GO:0005576">
    <property type="term" value="C:extracellular region"/>
    <property type="evidence" value="ECO:0007669"/>
    <property type="project" value="UniProtKB-SubCell"/>
</dbReference>
<proteinExistence type="inferred from homology"/>
<dbReference type="Gene3D" id="2.60.40.1180">
    <property type="entry name" value="Golgi alpha-mannosidase II"/>
    <property type="match status" value="1"/>
</dbReference>
<dbReference type="InterPro" id="IPR002241">
    <property type="entry name" value="Glyco_hydro_27"/>
</dbReference>
<dbReference type="PRINTS" id="PR00748">
    <property type="entry name" value="MELIBIASE"/>
</dbReference>
<sequence>MFAMMHFLHGSLKPAATALVLATLLGSSSAASYNGLAVTPQMGWDNWNAFGCSVSEELLLQHAQLIVDYGLKDLGYHYIILDDCWSVGRNSSANNSLVADVTKFPNGMAAVADAIHALGLGFGMYSDAGKYTCGGYAGSLGHEAVDAQTFADWGVDYLKYDNCFNEGQAGNQLISHTRYKTMSDALNATGRPILYSLCNWGEDYPWNWGSTIANSWRISGDVYDSWSLIDSRCPCDGINAWNCGLPGFHCSIGNILNKASFIVSKAQPGGWNDLDMLEVGNGGMSDDEYVAHFSMWAAVKSPLIMGNDMRKIIPADLAILSNAAVIAVSQDPLGSSAARRWILPEAGSQFTQQMWSGSLNSTTGGDFTDMVVMLVNGMEDSAVLNASLADIFIDSGPAGTAPQVGMSWEVRDLWANRMSNAEAQAIIDASSAAGNVTTGYNATQVGSGRYNATKTSYKQGLLNRDELLLGNVTSTVLPSGTVQATVAAHGAALLRLRAVPTGTKKRDEL</sequence>
<dbReference type="OrthoDB" id="5795902at2759"/>
<keyword evidence="6" id="KW-0964">Secreted</keyword>
<dbReference type="PRINTS" id="PR00740">
    <property type="entry name" value="GLHYDRLASE27"/>
</dbReference>
<evidence type="ECO:0000256" key="6">
    <source>
        <dbReference type="ARBA" id="ARBA00022525"/>
    </source>
</evidence>
<name>A0A3D8R7Z6_9HELO</name>
<dbReference type="PANTHER" id="PTHR11452:SF75">
    <property type="entry name" value="ALPHA-GALACTOSIDASE MEL1"/>
    <property type="match status" value="1"/>
</dbReference>
<dbReference type="EMBL" id="PDLN01000012">
    <property type="protein sequence ID" value="RDW70051.1"/>
    <property type="molecule type" value="Genomic_DNA"/>
</dbReference>
<dbReference type="AlphaFoldDB" id="A0A3D8R7Z6"/>
<evidence type="ECO:0000256" key="1">
    <source>
        <dbReference type="ARBA" id="ARBA00001255"/>
    </source>
</evidence>
<keyword evidence="8 12" id="KW-0378">Hydrolase</keyword>
<keyword evidence="11 12" id="KW-0326">Glycosidase</keyword>
<dbReference type="Pfam" id="PF16499">
    <property type="entry name" value="Melibiase_2"/>
    <property type="match status" value="1"/>
</dbReference>